<keyword evidence="1" id="KW-0378">Hydrolase</keyword>
<dbReference type="RefSeq" id="WP_262595341.1">
    <property type="nucleotide sequence ID" value="NZ_CP103300.1"/>
</dbReference>
<name>A0ABY6GMH6_9GAMM</name>
<dbReference type="Pfam" id="PF01150">
    <property type="entry name" value="GDA1_CD39"/>
    <property type="match status" value="1"/>
</dbReference>
<dbReference type="Gene3D" id="3.30.420.150">
    <property type="entry name" value="Exopolyphosphatase. Domain 2"/>
    <property type="match status" value="1"/>
</dbReference>
<organism evidence="2 3">
    <name type="scientific">Endozoicomonas euniceicola</name>
    <dbReference type="NCBI Taxonomy" id="1234143"/>
    <lineage>
        <taxon>Bacteria</taxon>
        <taxon>Pseudomonadati</taxon>
        <taxon>Pseudomonadota</taxon>
        <taxon>Gammaproteobacteria</taxon>
        <taxon>Oceanospirillales</taxon>
        <taxon>Endozoicomonadaceae</taxon>
        <taxon>Endozoicomonas</taxon>
    </lineage>
</organism>
<accession>A0ABY6GMH6</accession>
<gene>
    <name evidence="2" type="ORF">NX720_13540</name>
</gene>
<dbReference type="EMBL" id="CP103300">
    <property type="protein sequence ID" value="UYM13940.1"/>
    <property type="molecule type" value="Genomic_DNA"/>
</dbReference>
<proteinExistence type="predicted"/>
<dbReference type="PANTHER" id="PTHR11782">
    <property type="entry name" value="ADENOSINE/GUANOSINE DIPHOSPHATASE"/>
    <property type="match status" value="1"/>
</dbReference>
<keyword evidence="3" id="KW-1185">Reference proteome</keyword>
<dbReference type="CDD" id="cd24003">
    <property type="entry name" value="ASKHA_NBD_GDA1_CD39_NTPase"/>
    <property type="match status" value="1"/>
</dbReference>
<protein>
    <submittedName>
        <fullName evidence="2">Uncharacterized protein</fullName>
    </submittedName>
</protein>
<dbReference type="PROSITE" id="PS01238">
    <property type="entry name" value="GDA1_CD39_NTPASE"/>
    <property type="match status" value="1"/>
</dbReference>
<evidence type="ECO:0000313" key="2">
    <source>
        <dbReference type="EMBL" id="UYM13940.1"/>
    </source>
</evidence>
<reference evidence="2" key="1">
    <citation type="submission" date="2022-10" db="EMBL/GenBank/DDBJ databases">
        <title>Completed Genome Sequence of two octocoral isolated bacterium, Endozoicomonas euniceicola EF212T and Endozoicomonas gorgoniicola PS125T.</title>
        <authorList>
            <person name="Chiou Y.-J."/>
            <person name="Chen Y.-H."/>
        </authorList>
    </citation>
    <scope>NUCLEOTIDE SEQUENCE</scope>
    <source>
        <strain evidence="2">EF212</strain>
    </source>
</reference>
<evidence type="ECO:0000256" key="1">
    <source>
        <dbReference type="ARBA" id="ARBA00022801"/>
    </source>
</evidence>
<sequence length="498" mass="57574">MLLLPLRLFWVFCKLKGKIAYLNFFSALPKKLQHLTILLLLPLSFIVFAKEFSSKDVQKYQEIRKIVVLDDGSTGSRLVSFLFGRNFKHEEFRLIKQSPMHEAGVLSLENGGVDDKSAQLIAGLLKKDDCGDKCKSYFFLGATAGRRADEESARKMFRMIREKLKQLGINEKKYDIEMKVLDGSMEGAYNWLAVNYIYGRLDHSEQSYGIVELGGKSAQLAFSLKTKIDTDDTVVLKNKILHPEKSEDKALLSFEHGLIQKNNNEVITESKMGFGLNLAYKNYEQKFAEAETRPCERRHKNYFECQQAMDSLFSKEDDESKHAKRLFWRSDEEAVDWRMPDTYYLSGYFYDYTVHMGLRSHLTLRQLEEAAKYACQDRNETDDGTNLLSTFETELPQPVKPRVVTKPSDFQYSGSIQEINRERFCGTLTYMVSLLKHFGIKSNHNLVIVKSFVLEGKPYPATWTPGYAYAKANEYEINHKISTTHPFIRVNKSQFRMY</sequence>
<dbReference type="Proteomes" id="UP001163255">
    <property type="component" value="Chromosome"/>
</dbReference>
<evidence type="ECO:0000313" key="3">
    <source>
        <dbReference type="Proteomes" id="UP001163255"/>
    </source>
</evidence>
<dbReference type="Gene3D" id="3.30.420.40">
    <property type="match status" value="1"/>
</dbReference>
<dbReference type="InterPro" id="IPR000407">
    <property type="entry name" value="GDA1_CD39_NTPase"/>
</dbReference>